<organism evidence="1">
    <name type="scientific">Picea glauca</name>
    <name type="common">White spruce</name>
    <name type="synonym">Pinus glauca</name>
    <dbReference type="NCBI Taxonomy" id="3330"/>
    <lineage>
        <taxon>Eukaryota</taxon>
        <taxon>Viridiplantae</taxon>
        <taxon>Streptophyta</taxon>
        <taxon>Embryophyta</taxon>
        <taxon>Tracheophyta</taxon>
        <taxon>Spermatophyta</taxon>
        <taxon>Pinopsida</taxon>
        <taxon>Pinidae</taxon>
        <taxon>Conifers I</taxon>
        <taxon>Pinales</taxon>
        <taxon>Pinaceae</taxon>
        <taxon>Picea</taxon>
    </lineage>
</organism>
<protein>
    <submittedName>
        <fullName evidence="1">Uncharacterized protein</fullName>
    </submittedName>
</protein>
<comment type="caution">
    <text evidence="1">The sequence shown here is derived from an EMBL/GenBank/DDBJ whole genome shotgun (WGS) entry which is preliminary data.</text>
</comment>
<accession>A0A101M1J4</accession>
<dbReference type="AlphaFoldDB" id="A0A101M1J4"/>
<gene>
    <name evidence="1" type="ORF">ABT39_MTgene3849</name>
</gene>
<dbReference type="EMBL" id="LKAM01000003">
    <property type="protein sequence ID" value="KUM49300.1"/>
    <property type="molecule type" value="Genomic_DNA"/>
</dbReference>
<keyword evidence="1" id="KW-0496">Mitochondrion</keyword>
<reference evidence="1" key="1">
    <citation type="journal article" date="2015" name="Genome Biol. Evol.">
        <title>Organellar Genomes of White Spruce (Picea glauca): Assembly and Annotation.</title>
        <authorList>
            <person name="Jackman S.D."/>
            <person name="Warren R.L."/>
            <person name="Gibb E.A."/>
            <person name="Vandervalk B.P."/>
            <person name="Mohamadi H."/>
            <person name="Chu J."/>
            <person name="Raymond A."/>
            <person name="Pleasance S."/>
            <person name="Coope R."/>
            <person name="Wildung M.R."/>
            <person name="Ritland C.E."/>
            <person name="Bousquet J."/>
            <person name="Jones S.J."/>
            <person name="Bohlmann J."/>
            <person name="Birol I."/>
        </authorList>
    </citation>
    <scope>NUCLEOTIDE SEQUENCE [LARGE SCALE GENOMIC DNA]</scope>
    <source>
        <tissue evidence="1">Flushing bud</tissue>
    </source>
</reference>
<evidence type="ECO:0000313" key="1">
    <source>
        <dbReference type="EMBL" id="KUM49300.1"/>
    </source>
</evidence>
<name>A0A101M1J4_PICGL</name>
<sequence length="266" mass="29591">MPSVSNYILEFSVGSGLNELQRLVRILIDVFGVETKIVVVQVARRADESELFSVGIEGSQLPSDQLCSNIRSHFSNKPVNFKVTLRKGFNALCAELLDRGSIVFTWGVGILEVRARARASTTKVNLLHATRNILESGMEDHMGNLHEQEGLEHLYLWVRSRHFPAPYSRADLGSAKHDILLWLGRNLVIPRKIGSFQLCILGPADSQKTLLLQMISAFLRVYFAPAKLDNLNGADSGRDLWVIDGCESTLLSRAWARSASAVTSRF</sequence>
<geneLocation type="mitochondrion" evidence="1"/>
<proteinExistence type="predicted"/>